<keyword evidence="5" id="KW-1185">Reference proteome</keyword>
<dbReference type="OrthoDB" id="2556847at2759"/>
<feature type="region of interest" description="Disordered" evidence="2">
    <location>
        <begin position="123"/>
        <end position="158"/>
    </location>
</feature>
<dbReference type="GO" id="GO:0016514">
    <property type="term" value="C:SWI/SNF complex"/>
    <property type="evidence" value="ECO:0007669"/>
    <property type="project" value="TreeGrafter"/>
</dbReference>
<dbReference type="Pfam" id="PF15249">
    <property type="entry name" value="GLTSCR1"/>
    <property type="match status" value="1"/>
</dbReference>
<feature type="domain" description="GLTSCR protein conserved" evidence="3">
    <location>
        <begin position="204"/>
        <end position="320"/>
    </location>
</feature>
<evidence type="ECO:0000256" key="1">
    <source>
        <dbReference type="SAM" id="Coils"/>
    </source>
</evidence>
<feature type="compositionally biased region" description="Pro residues" evidence="2">
    <location>
        <begin position="1"/>
        <end position="30"/>
    </location>
</feature>
<feature type="region of interest" description="Disordered" evidence="2">
    <location>
        <begin position="87"/>
        <end position="111"/>
    </location>
</feature>
<evidence type="ECO:0000313" key="4">
    <source>
        <dbReference type="EMBL" id="TVU09819.1"/>
    </source>
</evidence>
<feature type="compositionally biased region" description="Pro residues" evidence="2">
    <location>
        <begin position="146"/>
        <end position="158"/>
    </location>
</feature>
<feature type="non-terminal residue" evidence="4">
    <location>
        <position position="1"/>
    </location>
</feature>
<proteinExistence type="predicted"/>
<feature type="region of interest" description="Disordered" evidence="2">
    <location>
        <begin position="491"/>
        <end position="537"/>
    </location>
</feature>
<dbReference type="InterPro" id="IPR015671">
    <property type="entry name" value="GSCR1_dom"/>
</dbReference>
<feature type="coiled-coil region" evidence="1">
    <location>
        <begin position="309"/>
        <end position="343"/>
    </location>
</feature>
<gene>
    <name evidence="4" type="ORF">EJB05_43315</name>
</gene>
<evidence type="ECO:0000259" key="3">
    <source>
        <dbReference type="Pfam" id="PF15249"/>
    </source>
</evidence>
<dbReference type="PANTHER" id="PTHR15572:SF0">
    <property type="entry name" value="GLUTAMINE-RICH PROTEIN-RELATED"/>
    <property type="match status" value="1"/>
</dbReference>
<name>A0A5J9TES5_9POAL</name>
<dbReference type="AlphaFoldDB" id="A0A5J9TES5"/>
<dbReference type="EMBL" id="RWGY01000039">
    <property type="protein sequence ID" value="TVU09819.1"/>
    <property type="molecule type" value="Genomic_DNA"/>
</dbReference>
<dbReference type="GO" id="GO:0045893">
    <property type="term" value="P:positive regulation of DNA-templated transcription"/>
    <property type="evidence" value="ECO:0007669"/>
    <property type="project" value="TreeGrafter"/>
</dbReference>
<reference evidence="4 5" key="1">
    <citation type="journal article" date="2019" name="Sci. Rep.">
        <title>A high-quality genome of Eragrostis curvula grass provides insights into Poaceae evolution and supports new strategies to enhance forage quality.</title>
        <authorList>
            <person name="Carballo J."/>
            <person name="Santos B.A.C.M."/>
            <person name="Zappacosta D."/>
            <person name="Garbus I."/>
            <person name="Selva J.P."/>
            <person name="Gallo C.A."/>
            <person name="Diaz A."/>
            <person name="Albertini E."/>
            <person name="Caccamo M."/>
            <person name="Echenique V."/>
        </authorList>
    </citation>
    <scope>NUCLEOTIDE SEQUENCE [LARGE SCALE GENOMIC DNA]</scope>
    <source>
        <strain evidence="5">cv. Victoria</strain>
        <tissue evidence="4">Leaf</tissue>
    </source>
</reference>
<evidence type="ECO:0000256" key="2">
    <source>
        <dbReference type="SAM" id="MobiDB-lite"/>
    </source>
</evidence>
<dbReference type="PANTHER" id="PTHR15572">
    <property type="entry name" value="GLIOMA TUMOR SUPPRESSOR CANDIDATE REGION GENE 1"/>
    <property type="match status" value="1"/>
</dbReference>
<dbReference type="Proteomes" id="UP000324897">
    <property type="component" value="Chromosome 3"/>
</dbReference>
<dbReference type="InterPro" id="IPR052438">
    <property type="entry name" value="Chromatin_remod/trans_coact"/>
</dbReference>
<protein>
    <recommendedName>
        <fullName evidence="3">GLTSCR protein conserved domain-containing protein</fullName>
    </recommendedName>
</protein>
<accession>A0A5J9TES5</accession>
<evidence type="ECO:0000313" key="5">
    <source>
        <dbReference type="Proteomes" id="UP000324897"/>
    </source>
</evidence>
<keyword evidence="1" id="KW-0175">Coiled coil</keyword>
<comment type="caution">
    <text evidence="4">The sequence shown here is derived from an EMBL/GenBank/DDBJ whole genome shotgun (WGS) entry which is preliminary data.</text>
</comment>
<feature type="compositionally biased region" description="Basic and acidic residues" evidence="2">
    <location>
        <begin position="92"/>
        <end position="102"/>
    </location>
</feature>
<feature type="compositionally biased region" description="Polar residues" evidence="2">
    <location>
        <begin position="509"/>
        <end position="520"/>
    </location>
</feature>
<sequence>MQPQQPPPPQQQRMMLPPPQQQRMMLPPPQGFVGGGIPQQAIGGLAEAEAAARARAAEQMAVEDAWNALNPDFRTPFTSVEDAVSNTIIGPESKEEERRMGEGDQGLDGPTHQRLRIFEVEALQQPRQQQPPQPRIARPVMQQQQQPPPPQQQRMMLPPPQGFVGGGIPQQGIGGFSAVAAPVSRAEAEAVARARVAEQMAIEDAWKALNPDFRTPFTSVEDAVSRLLPYHVFADEDDYDYGVDGNCDNGAAVTEKSSAQEFEDEMKATTEYLFSEFEKQVLTFNILTRQRAEGINRGEEGFLLEMALLDDERRQMEHVRAALAQKQQQEQREKQEAARARLALAHAQAAAGGGWSMAPPSPASWPQTLAAAARGEGSSGGQAMSMQQHQILSPQPMQQQEEMMTPGAWQALAAVATSRGESGQALIQAGMMQQQQQQELRQKQQLEMMAAAAAARGAGWLGGQALPPAVVMQLLHQQHEMMAAGTWQQMGGRQSYMGPRSDGSSSSSQTGAVLQQQQPGKGQMALPWRSSAERSEQ</sequence>
<organism evidence="4 5">
    <name type="scientific">Eragrostis curvula</name>
    <name type="common">weeping love grass</name>
    <dbReference type="NCBI Taxonomy" id="38414"/>
    <lineage>
        <taxon>Eukaryota</taxon>
        <taxon>Viridiplantae</taxon>
        <taxon>Streptophyta</taxon>
        <taxon>Embryophyta</taxon>
        <taxon>Tracheophyta</taxon>
        <taxon>Spermatophyta</taxon>
        <taxon>Magnoliopsida</taxon>
        <taxon>Liliopsida</taxon>
        <taxon>Poales</taxon>
        <taxon>Poaceae</taxon>
        <taxon>PACMAD clade</taxon>
        <taxon>Chloridoideae</taxon>
        <taxon>Eragrostideae</taxon>
        <taxon>Eragrostidinae</taxon>
        <taxon>Eragrostis</taxon>
    </lineage>
</organism>
<dbReference type="Gramene" id="TVU09819">
    <property type="protein sequence ID" value="TVU09819"/>
    <property type="gene ID" value="EJB05_43315"/>
</dbReference>
<feature type="region of interest" description="Disordered" evidence="2">
    <location>
        <begin position="1"/>
        <end position="38"/>
    </location>
</feature>